<keyword evidence="4 7" id="KW-1133">Transmembrane helix</keyword>
<comment type="subcellular location">
    <subcellularLocation>
        <location evidence="1">Membrane</location>
        <topology evidence="1">Multi-pass membrane protein</topology>
    </subcellularLocation>
</comment>
<evidence type="ECO:0000313" key="10">
    <source>
        <dbReference type="EMBL" id="KAE9992728.1"/>
    </source>
</evidence>
<dbReference type="GO" id="GO:0016020">
    <property type="term" value="C:membrane"/>
    <property type="evidence" value="ECO:0007669"/>
    <property type="project" value="UniProtKB-SubCell"/>
</dbReference>
<organism evidence="9 11">
    <name type="scientific">Venturia inaequalis</name>
    <name type="common">Apple scab fungus</name>
    <dbReference type="NCBI Taxonomy" id="5025"/>
    <lineage>
        <taxon>Eukaryota</taxon>
        <taxon>Fungi</taxon>
        <taxon>Dikarya</taxon>
        <taxon>Ascomycota</taxon>
        <taxon>Pezizomycotina</taxon>
        <taxon>Dothideomycetes</taxon>
        <taxon>Pleosporomycetidae</taxon>
        <taxon>Venturiales</taxon>
        <taxon>Venturiaceae</taxon>
        <taxon>Venturia</taxon>
    </lineage>
</organism>
<evidence type="ECO:0000256" key="3">
    <source>
        <dbReference type="ARBA" id="ARBA00022692"/>
    </source>
</evidence>
<evidence type="ECO:0000256" key="2">
    <source>
        <dbReference type="ARBA" id="ARBA00010199"/>
    </source>
</evidence>
<sequence length="653" mass="70848">MSSHHNDAAGSPSRGGYSYRSQLGSWSANSPIAAAAIAQDAEDEPESESSEDESDASTVRPTQHSMMGSYRRPSFVATGPRGAVLPGQNVFSGEVHLSKAERQRMRNEERSLLRDNSLIPPKHASSGKSEDNLGAKLSKKLSIAGLRKTRTNPDEEAAPVIHEEGPDEAPASEHTPLLGRNGEMVDNDLEGLNSKWEEAIQAGKIQTTWQREAKVLARYSRSLILTFILQYSLTMASIFTVGHIGKVELGAVSLATMTAQITGYAVYQGLSTSLDTLCAQAYGSGRKTLVGLQLQRMVYFLWLVSIPIGIIWVSGTYILQAIVPEKETARLAGQYLRIIFLGAPGYAAFECGKRFVQAQGLFSGTLYVLLFCAPLNAFLNWFMVWHLGWGFIGAPIAVAVTDNMLPLCLFLYVYFVDGRACWGGFSKKAFKNWGPMIRLALPGLVMVLAEFLAFEILTLAASWIGTTHLAAQSVVSTLTALTFQIPFPMSIAASTRIANLIGATLADAAKVAARVALIASVFVGVFNVILLSSLRNYIPQLFTNDKDVSDLVANILPICAAFQLFDALAANCNGILRGLGRQEIGGYVNLFAYYAIAMPISFGTGFGLGWGLQGLWLGPAVALFLVFIIEGWFIKRADWNAAVEDARMRNDDS</sequence>
<feature type="compositionally biased region" description="Low complexity" evidence="6">
    <location>
        <begin position="10"/>
        <end position="39"/>
    </location>
</feature>
<feature type="transmembrane region" description="Helical" evidence="7">
    <location>
        <begin position="436"/>
        <end position="464"/>
    </location>
</feature>
<dbReference type="OrthoDB" id="2126698at2759"/>
<feature type="transmembrane region" description="Helical" evidence="7">
    <location>
        <begin position="511"/>
        <end position="531"/>
    </location>
</feature>
<dbReference type="GO" id="GO:0015297">
    <property type="term" value="F:antiporter activity"/>
    <property type="evidence" value="ECO:0007669"/>
    <property type="project" value="InterPro"/>
</dbReference>
<keyword evidence="12" id="KW-1185">Reference proteome</keyword>
<accession>A0A8H3VC77</accession>
<protein>
    <recommendedName>
        <fullName evidence="13">MATE efflux family protein</fullName>
    </recommendedName>
</protein>
<feature type="region of interest" description="Disordered" evidence="6">
    <location>
        <begin position="1"/>
        <end position="183"/>
    </location>
</feature>
<evidence type="ECO:0000313" key="9">
    <source>
        <dbReference type="EMBL" id="KAE9986015.1"/>
    </source>
</evidence>
<feature type="transmembrane region" description="Helical" evidence="7">
    <location>
        <begin position="551"/>
        <end position="570"/>
    </location>
</feature>
<evidence type="ECO:0000256" key="5">
    <source>
        <dbReference type="ARBA" id="ARBA00023136"/>
    </source>
</evidence>
<feature type="transmembrane region" description="Helical" evidence="7">
    <location>
        <begin position="389"/>
        <end position="415"/>
    </location>
</feature>
<dbReference type="CDD" id="cd13132">
    <property type="entry name" value="MATE_eukaryotic"/>
    <property type="match status" value="1"/>
</dbReference>
<keyword evidence="5 7" id="KW-0472">Membrane</keyword>
<dbReference type="Proteomes" id="UP000433883">
    <property type="component" value="Unassembled WGS sequence"/>
</dbReference>
<dbReference type="EMBL" id="WNWQ01000572">
    <property type="protein sequence ID" value="KAE9965868.1"/>
    <property type="molecule type" value="Genomic_DNA"/>
</dbReference>
<dbReference type="NCBIfam" id="TIGR00797">
    <property type="entry name" value="matE"/>
    <property type="match status" value="1"/>
</dbReference>
<evidence type="ECO:0008006" key="13">
    <source>
        <dbReference type="Google" id="ProtNLM"/>
    </source>
</evidence>
<dbReference type="GO" id="GO:1990961">
    <property type="term" value="P:xenobiotic detoxification by transmembrane export across the plasma membrane"/>
    <property type="evidence" value="ECO:0007669"/>
    <property type="project" value="InterPro"/>
</dbReference>
<dbReference type="PANTHER" id="PTHR11206">
    <property type="entry name" value="MULTIDRUG RESISTANCE PROTEIN"/>
    <property type="match status" value="1"/>
</dbReference>
<evidence type="ECO:0000313" key="8">
    <source>
        <dbReference type="EMBL" id="KAE9965868.1"/>
    </source>
</evidence>
<evidence type="ECO:0000256" key="6">
    <source>
        <dbReference type="SAM" id="MobiDB-lite"/>
    </source>
</evidence>
<dbReference type="InterPro" id="IPR002528">
    <property type="entry name" value="MATE_fam"/>
</dbReference>
<evidence type="ECO:0000256" key="7">
    <source>
        <dbReference type="SAM" id="Phobius"/>
    </source>
</evidence>
<dbReference type="GO" id="GO:0042910">
    <property type="term" value="F:xenobiotic transmembrane transporter activity"/>
    <property type="evidence" value="ECO:0007669"/>
    <property type="project" value="InterPro"/>
</dbReference>
<evidence type="ECO:0000256" key="4">
    <source>
        <dbReference type="ARBA" id="ARBA00022989"/>
    </source>
</evidence>
<keyword evidence="3 7" id="KW-0812">Transmembrane</keyword>
<dbReference type="Proteomes" id="UP000490939">
    <property type="component" value="Unassembled WGS sequence"/>
</dbReference>
<evidence type="ECO:0000313" key="11">
    <source>
        <dbReference type="Proteomes" id="UP000447873"/>
    </source>
</evidence>
<feature type="transmembrane region" description="Helical" evidence="7">
    <location>
        <begin position="361"/>
        <end position="383"/>
    </location>
</feature>
<evidence type="ECO:0000313" key="12">
    <source>
        <dbReference type="Proteomes" id="UP000490939"/>
    </source>
</evidence>
<dbReference type="EMBL" id="WNWR01000049">
    <property type="protein sequence ID" value="KAE9992728.1"/>
    <property type="molecule type" value="Genomic_DNA"/>
</dbReference>
<dbReference type="Proteomes" id="UP000447873">
    <property type="component" value="Unassembled WGS sequence"/>
</dbReference>
<feature type="transmembrane region" description="Helical" evidence="7">
    <location>
        <begin position="297"/>
        <end position="319"/>
    </location>
</feature>
<dbReference type="AlphaFoldDB" id="A0A8H3VC77"/>
<reference evidence="9 11" key="1">
    <citation type="submission" date="2018-12" db="EMBL/GenBank/DDBJ databases">
        <title>Venturia inaequalis Genome Resource.</title>
        <authorList>
            <person name="Lichtner F.J."/>
        </authorList>
    </citation>
    <scope>NUCLEOTIDE SEQUENCE [LARGE SCALE GENOMIC DNA]</scope>
    <source>
        <strain evidence="9 11">120213</strain>
        <strain evidence="8">Bline_iso_100314</strain>
        <strain evidence="10 12">DMI_063113</strain>
    </source>
</reference>
<name>A0A8H3VC77_VENIN</name>
<feature type="transmembrane region" description="Helical" evidence="7">
    <location>
        <begin position="470"/>
        <end position="491"/>
    </location>
</feature>
<dbReference type="EMBL" id="WNWS01000035">
    <property type="protein sequence ID" value="KAE9986015.1"/>
    <property type="molecule type" value="Genomic_DNA"/>
</dbReference>
<feature type="transmembrane region" description="Helical" evidence="7">
    <location>
        <begin position="223"/>
        <end position="244"/>
    </location>
</feature>
<feature type="transmembrane region" description="Helical" evidence="7">
    <location>
        <begin position="591"/>
        <end position="610"/>
    </location>
</feature>
<dbReference type="InterPro" id="IPR045069">
    <property type="entry name" value="MATE_euk"/>
</dbReference>
<gene>
    <name evidence="8" type="ORF">BLS_007355</name>
    <name evidence="10" type="ORF">EG327_007950</name>
    <name evidence="9" type="ORF">EG328_006566</name>
</gene>
<comment type="similarity">
    <text evidence="2">Belongs to the multi antimicrobial extrusion (MATE) (TC 2.A.66.1) family.</text>
</comment>
<feature type="transmembrane region" description="Helical" evidence="7">
    <location>
        <begin position="616"/>
        <end position="634"/>
    </location>
</feature>
<evidence type="ECO:0000256" key="1">
    <source>
        <dbReference type="ARBA" id="ARBA00004141"/>
    </source>
</evidence>
<proteinExistence type="inferred from homology"/>
<dbReference type="Pfam" id="PF01554">
    <property type="entry name" value="MatE"/>
    <property type="match status" value="2"/>
</dbReference>
<comment type="caution">
    <text evidence="9">The sequence shown here is derived from an EMBL/GenBank/DDBJ whole genome shotgun (WGS) entry which is preliminary data.</text>
</comment>
<feature type="compositionally biased region" description="Basic and acidic residues" evidence="6">
    <location>
        <begin position="96"/>
        <end position="113"/>
    </location>
</feature>
<feature type="compositionally biased region" description="Acidic residues" evidence="6">
    <location>
        <begin position="40"/>
        <end position="55"/>
    </location>
</feature>